<gene>
    <name evidence="2" type="ORF">JF290_17835</name>
</gene>
<feature type="transmembrane region" description="Helical" evidence="1">
    <location>
        <begin position="30"/>
        <end position="52"/>
    </location>
</feature>
<evidence type="ECO:0000256" key="1">
    <source>
        <dbReference type="SAM" id="Phobius"/>
    </source>
</evidence>
<proteinExistence type="predicted"/>
<keyword evidence="1" id="KW-1133">Transmembrane helix</keyword>
<dbReference type="RefSeq" id="WP_199026267.1">
    <property type="nucleotide sequence ID" value="NZ_JAELVR010000013.1"/>
</dbReference>
<dbReference type="InterPro" id="IPR043912">
    <property type="entry name" value="DUF5765"/>
</dbReference>
<feature type="transmembrane region" description="Helical" evidence="1">
    <location>
        <begin position="154"/>
        <end position="174"/>
    </location>
</feature>
<comment type="caution">
    <text evidence="2">The sequence shown here is derived from an EMBL/GenBank/DDBJ whole genome shotgun (WGS) entry which is preliminary data.</text>
</comment>
<feature type="transmembrane region" description="Helical" evidence="1">
    <location>
        <begin position="205"/>
        <end position="225"/>
    </location>
</feature>
<protein>
    <submittedName>
        <fullName evidence="2">Uncharacterized protein</fullName>
    </submittedName>
</protein>
<reference evidence="2" key="1">
    <citation type="submission" date="2020-12" db="EMBL/GenBank/DDBJ databases">
        <title>Sedimentitalea sp. nov., isolated from sand in Incheon.</title>
        <authorList>
            <person name="Kim W."/>
        </authorList>
    </citation>
    <scope>NUCLEOTIDE SEQUENCE</scope>
    <source>
        <strain evidence="2">CAU 1593</strain>
    </source>
</reference>
<dbReference type="AlphaFoldDB" id="A0A8J7LSZ7"/>
<feature type="transmembrane region" description="Helical" evidence="1">
    <location>
        <begin position="181"/>
        <end position="199"/>
    </location>
</feature>
<dbReference type="EMBL" id="JAELVR010000013">
    <property type="protein sequence ID" value="MBJ6373393.1"/>
    <property type="molecule type" value="Genomic_DNA"/>
</dbReference>
<accession>A0A8J7LSZ7</accession>
<keyword evidence="1" id="KW-0812">Transmembrane</keyword>
<feature type="transmembrane region" description="Helical" evidence="1">
    <location>
        <begin position="6"/>
        <end position="23"/>
    </location>
</feature>
<sequence length="236" mass="25511">MCWSETATLSMVGLGAAATVIAVRRGEARAIWVAMGYFTAMEALQAIGYTVVDQCGDPLNRGVTVLSYLHIAFQPLVVNAFVLALLPEPVSERTRRVVMGLAGLAAILLLMRLVPLPAAPCPPGDALCGPAFCTVSGSWHIAWEMPLNSPWRVLFPWLGSWAQFPVYVLAMFVLPLTVGAWRFALFHALFGPVLALALTDNMNEMPAVWCLFSVGLLILGLSPAVRRQIAPAPRRA</sequence>
<evidence type="ECO:0000313" key="3">
    <source>
        <dbReference type="Proteomes" id="UP000619079"/>
    </source>
</evidence>
<dbReference type="Proteomes" id="UP000619079">
    <property type="component" value="Unassembled WGS sequence"/>
</dbReference>
<keyword evidence="1" id="KW-0472">Membrane</keyword>
<feature type="transmembrane region" description="Helical" evidence="1">
    <location>
        <begin position="64"/>
        <end position="85"/>
    </location>
</feature>
<organism evidence="2 3">
    <name type="scientific">Sedimentitalea arenosa</name>
    <dbReference type="NCBI Taxonomy" id="2798803"/>
    <lineage>
        <taxon>Bacteria</taxon>
        <taxon>Pseudomonadati</taxon>
        <taxon>Pseudomonadota</taxon>
        <taxon>Alphaproteobacteria</taxon>
        <taxon>Rhodobacterales</taxon>
        <taxon>Paracoccaceae</taxon>
        <taxon>Sedimentitalea</taxon>
    </lineage>
</organism>
<dbReference type="Pfam" id="PF19069">
    <property type="entry name" value="DUF5765"/>
    <property type="match status" value="1"/>
</dbReference>
<evidence type="ECO:0000313" key="2">
    <source>
        <dbReference type="EMBL" id="MBJ6373393.1"/>
    </source>
</evidence>
<name>A0A8J7LSZ7_9RHOB</name>
<feature type="transmembrane region" description="Helical" evidence="1">
    <location>
        <begin position="97"/>
        <end position="114"/>
    </location>
</feature>
<keyword evidence="3" id="KW-1185">Reference proteome</keyword>